<protein>
    <submittedName>
        <fullName evidence="2">Uncharacterized protein</fullName>
    </submittedName>
</protein>
<dbReference type="EMBL" id="JNFQ01000001">
    <property type="protein sequence ID" value="KFG77397.1"/>
    <property type="molecule type" value="Genomic_DNA"/>
</dbReference>
<name>A0A086N8C9_9ACTN</name>
<feature type="compositionally biased region" description="Basic and acidic residues" evidence="1">
    <location>
        <begin position="63"/>
        <end position="78"/>
    </location>
</feature>
<comment type="caution">
    <text evidence="2">The sequence shown here is derived from an EMBL/GenBank/DDBJ whole genome shotgun (WGS) entry which is preliminary data.</text>
</comment>
<evidence type="ECO:0000256" key="1">
    <source>
        <dbReference type="SAM" id="MobiDB-lite"/>
    </source>
</evidence>
<reference evidence="2 3" key="1">
    <citation type="submission" date="2014-05" db="EMBL/GenBank/DDBJ databases">
        <title>Complete genome sequence of the Streptomyces mutabilis TRM45540.</title>
        <authorList>
            <person name="Luo X."/>
            <person name="Zhang L."/>
        </authorList>
    </citation>
    <scope>NUCLEOTIDE SEQUENCE [LARGE SCALE GENOMIC DNA]</scope>
    <source>
        <strain evidence="2 3">TRM45540</strain>
    </source>
</reference>
<keyword evidence="3" id="KW-1185">Reference proteome</keyword>
<accession>A0A086N8C9</accession>
<evidence type="ECO:0000313" key="2">
    <source>
        <dbReference type="EMBL" id="KFG77397.1"/>
    </source>
</evidence>
<sequence>MLDVGPYGARRDVQPPGDLPVGAAGGQFGQHLELPRRESAGSPPVRGAVTRGAGLGRGARVGIDGRGEGLGEQDDHCARRIGRAPRPTGADVQHADVPAVSGEQALGHAVLDAEGTQHLLETRGRRQELPETSMSQRPPRAGLRSTGKTGSW</sequence>
<feature type="region of interest" description="Disordered" evidence="1">
    <location>
        <begin position="1"/>
        <end position="152"/>
    </location>
</feature>
<dbReference type="AlphaFoldDB" id="A0A086N8C9"/>
<dbReference type="Proteomes" id="UP000029095">
    <property type="component" value="Unassembled WGS sequence"/>
</dbReference>
<gene>
    <name evidence="2" type="ORF">FM21_15600</name>
</gene>
<organism evidence="2 3">
    <name type="scientific">Streptomyces mutabilis</name>
    <dbReference type="NCBI Taxonomy" id="67332"/>
    <lineage>
        <taxon>Bacteria</taxon>
        <taxon>Bacillati</taxon>
        <taxon>Actinomycetota</taxon>
        <taxon>Actinomycetes</taxon>
        <taxon>Kitasatosporales</taxon>
        <taxon>Streptomycetaceae</taxon>
        <taxon>Streptomyces</taxon>
    </lineage>
</organism>
<dbReference type="STRING" id="1915400.FM21_15600"/>
<evidence type="ECO:0000313" key="3">
    <source>
        <dbReference type="Proteomes" id="UP000029095"/>
    </source>
</evidence>
<dbReference type="HOGENOM" id="CLU_1721348_0_0_11"/>
<proteinExistence type="predicted"/>
<feature type="compositionally biased region" description="Basic and acidic residues" evidence="1">
    <location>
        <begin position="120"/>
        <end position="129"/>
    </location>
</feature>